<evidence type="ECO:0000256" key="1">
    <source>
        <dbReference type="SAM" id="Coils"/>
    </source>
</evidence>
<feature type="coiled-coil region" evidence="1">
    <location>
        <begin position="180"/>
        <end position="211"/>
    </location>
</feature>
<dbReference type="EMBL" id="MU001495">
    <property type="protein sequence ID" value="KAF2448689.1"/>
    <property type="molecule type" value="Genomic_DNA"/>
</dbReference>
<protein>
    <submittedName>
        <fullName evidence="3">Uncharacterized protein</fullName>
    </submittedName>
</protein>
<reference evidence="3" key="1">
    <citation type="journal article" date="2020" name="Stud. Mycol.">
        <title>101 Dothideomycetes genomes: a test case for predicting lifestyles and emergence of pathogens.</title>
        <authorList>
            <person name="Haridas S."/>
            <person name="Albert R."/>
            <person name="Binder M."/>
            <person name="Bloem J."/>
            <person name="Labutti K."/>
            <person name="Salamov A."/>
            <person name="Andreopoulos B."/>
            <person name="Baker S."/>
            <person name="Barry K."/>
            <person name="Bills G."/>
            <person name="Bluhm B."/>
            <person name="Cannon C."/>
            <person name="Castanera R."/>
            <person name="Culley D."/>
            <person name="Daum C."/>
            <person name="Ezra D."/>
            <person name="Gonzalez J."/>
            <person name="Henrissat B."/>
            <person name="Kuo A."/>
            <person name="Liang C."/>
            <person name="Lipzen A."/>
            <person name="Lutzoni F."/>
            <person name="Magnuson J."/>
            <person name="Mondo S."/>
            <person name="Nolan M."/>
            <person name="Ohm R."/>
            <person name="Pangilinan J."/>
            <person name="Park H.-J."/>
            <person name="Ramirez L."/>
            <person name="Alfaro M."/>
            <person name="Sun H."/>
            <person name="Tritt A."/>
            <person name="Yoshinaga Y."/>
            <person name="Zwiers L.-H."/>
            <person name="Turgeon B."/>
            <person name="Goodwin S."/>
            <person name="Spatafora J."/>
            <person name="Crous P."/>
            <person name="Grigoriev I."/>
        </authorList>
    </citation>
    <scope>NUCLEOTIDE SEQUENCE</scope>
    <source>
        <strain evidence="3">CBS 690.94</strain>
    </source>
</reference>
<evidence type="ECO:0000256" key="2">
    <source>
        <dbReference type="SAM" id="MobiDB-lite"/>
    </source>
</evidence>
<feature type="compositionally biased region" description="Basic and acidic residues" evidence="2">
    <location>
        <begin position="315"/>
        <end position="326"/>
    </location>
</feature>
<accession>A0A9P4PP32</accession>
<evidence type="ECO:0000313" key="4">
    <source>
        <dbReference type="Proteomes" id="UP000799764"/>
    </source>
</evidence>
<keyword evidence="4" id="KW-1185">Reference proteome</keyword>
<feature type="region of interest" description="Disordered" evidence="2">
    <location>
        <begin position="893"/>
        <end position="935"/>
    </location>
</feature>
<feature type="compositionally biased region" description="Acidic residues" evidence="2">
    <location>
        <begin position="893"/>
        <end position="929"/>
    </location>
</feature>
<gene>
    <name evidence="3" type="ORF">P171DRAFT_518169</name>
</gene>
<comment type="caution">
    <text evidence="3">The sequence shown here is derived from an EMBL/GenBank/DDBJ whole genome shotgun (WGS) entry which is preliminary data.</text>
</comment>
<dbReference type="OrthoDB" id="5326588at2759"/>
<keyword evidence="1" id="KW-0175">Coiled coil</keyword>
<proteinExistence type="predicted"/>
<feature type="region of interest" description="Disordered" evidence="2">
    <location>
        <begin position="264"/>
        <end position="326"/>
    </location>
</feature>
<feature type="compositionally biased region" description="Acidic residues" evidence="2">
    <location>
        <begin position="447"/>
        <end position="462"/>
    </location>
</feature>
<name>A0A9P4PP32_9PLEO</name>
<organism evidence="3 4">
    <name type="scientific">Karstenula rhodostoma CBS 690.94</name>
    <dbReference type="NCBI Taxonomy" id="1392251"/>
    <lineage>
        <taxon>Eukaryota</taxon>
        <taxon>Fungi</taxon>
        <taxon>Dikarya</taxon>
        <taxon>Ascomycota</taxon>
        <taxon>Pezizomycotina</taxon>
        <taxon>Dothideomycetes</taxon>
        <taxon>Pleosporomycetidae</taxon>
        <taxon>Pleosporales</taxon>
        <taxon>Massarineae</taxon>
        <taxon>Didymosphaeriaceae</taxon>
        <taxon>Karstenula</taxon>
    </lineage>
</organism>
<feature type="region of interest" description="Disordered" evidence="2">
    <location>
        <begin position="444"/>
        <end position="470"/>
    </location>
</feature>
<sequence>MADPAICRARLLSDLSGQTPCDKEASSSDGRLCAFHSRQCLAMYRGYKRRNEELDRLAENQPPYLANSRTSIVVQEFKDVEDEATLQGLHEYLFNKYVLLDRVIKARKLHHSHFYAVDMDYGHEKYLTKLLNDKHVMARALERLGQRGAEVVHKKEEWLGWVKNCQEEEESQRENESKKVKLEALLLKRHQKELQRQKQEVTAKEQKEREEAYLNGVLKQRLSEMTEEEQDDWDPVQDVFGYERANYVDLIKFFLMLRDQDVSTASDEKDNPLPAAATSVPEPEKGKPLSKSAKKRAKKANTEQKKLENPTGQSSDDKGPKTIEMETKRQMRERLCKPVKYERSMGFYMASPEGPAGFRAETKPIPENELGKLLEEVAEVKHLLFCRLLLSHATLLPIALRSDSIEDFLADPDVTREHLRDLCLRLERPGLQDVRDACADLVRGEDGTAEEPDANGSEEDNEENKKGKIPDKYTLRFRDKSRLPEKYMTKREKAAKSAKIEQKMFGGEEKDAIVEFDDDPDETGYERKQTRIKVCGRTMYNYPSEKALPRGGWYHFSVIAKDSSLFDAIELCRNWNEFFELNILAMHHYFPAPKWTRFVGDIMRQQLLQLGFIPYFVSDHAEKVTHYFQTGSRGMARRSHQFTEMRNFICGNVKRDDPVSRRFIQYLSMETWEIRALVRDRKTGKILVRPPEEEFWLLREKAGWGRASKNEFENIIEIGPEFFETVEKSRKWHFGFDDYYDVYIWDTAPGRPYFVLQRRVEEILSRAIRVKDVKDMFKVCAPIFETITMEKETSRVRSIKPGEEIESMWDHITANAHAFRYNPKNKSPQGLKEGVDQTFVYTEADEIEDSILFPEEGTGEMKDNVFRENPSLLEMFEKKPTIDIRRFARDLDSDEELSETDSLVDSEDMQTVDDDGDEAWETDEDEMDKESDGGFSYSFANTGDLETAMEILEDRFKSQTIYTKGEPDYFLSIFKSPASAYYIPSSIRAHPPDLMATMRLSMRRLKEYCSDEESIEADFMGMLDREKSKVFKHSWHQGDLSHNAMRKEIHWRVMASVMDDIVMTSLNSGPFELCKFMDMAPLFTQERRIVDDAFNSYAGIALFFDTRVFLDSEKGQVFKDSNLIDQVERAKHIPDRRTHKSNKTMPRSFWEEWDRLRKDNNREDDDEIYDIMPLEWRKAMRPAIVRLFKAGIIQNSYAAGADGYAIAAAEPGRPFDLYIDWRMNMPRAQVLSHLVDPTPFDRVYLLDKARKFKDKHRFACFSALRMWSAPHFYPLMLGIDKREMVAFLDDRERLWEFKFIPKDMPYSEWSVHQQLSLRLEPYRKMLKKEQVIVARDLVLVMGEDRKDCRRLSEGVTWAVTTRPWRLEIDFWRSFVGVDLEFLEGLDGKWLE</sequence>
<dbReference type="Proteomes" id="UP000799764">
    <property type="component" value="Unassembled WGS sequence"/>
</dbReference>
<evidence type="ECO:0000313" key="3">
    <source>
        <dbReference type="EMBL" id="KAF2448689.1"/>
    </source>
</evidence>